<organism evidence="2 3">
    <name type="scientific">Aspergillus puulaauensis</name>
    <dbReference type="NCBI Taxonomy" id="1220207"/>
    <lineage>
        <taxon>Eukaryota</taxon>
        <taxon>Fungi</taxon>
        <taxon>Dikarya</taxon>
        <taxon>Ascomycota</taxon>
        <taxon>Pezizomycotina</taxon>
        <taxon>Eurotiomycetes</taxon>
        <taxon>Eurotiomycetidae</taxon>
        <taxon>Eurotiales</taxon>
        <taxon>Aspergillaceae</taxon>
        <taxon>Aspergillus</taxon>
    </lineage>
</organism>
<accession>A0A7R8AIU7</accession>
<reference evidence="2" key="1">
    <citation type="submission" date="2021-01" db="EMBL/GenBank/DDBJ databases">
        <authorList>
            <consortium name="Aspergillus puulaauensis MK2 genome sequencing consortium"/>
            <person name="Kazuki M."/>
            <person name="Futagami T."/>
        </authorList>
    </citation>
    <scope>NUCLEOTIDE SEQUENCE</scope>
    <source>
        <strain evidence="2">MK2</strain>
    </source>
</reference>
<keyword evidence="1" id="KW-0472">Membrane</keyword>
<keyword evidence="3" id="KW-1185">Reference proteome</keyword>
<dbReference type="GeneID" id="64970491"/>
<dbReference type="AlphaFoldDB" id="A0A7R8AIU7"/>
<proteinExistence type="predicted"/>
<name>A0A7R8AIU7_9EURO</name>
<evidence type="ECO:0000256" key="1">
    <source>
        <dbReference type="SAM" id="Phobius"/>
    </source>
</evidence>
<dbReference type="EMBL" id="AP024444">
    <property type="protein sequence ID" value="BCS20486.1"/>
    <property type="molecule type" value="Genomic_DNA"/>
</dbReference>
<feature type="transmembrane region" description="Helical" evidence="1">
    <location>
        <begin position="57"/>
        <end position="79"/>
    </location>
</feature>
<evidence type="ECO:0000313" key="2">
    <source>
        <dbReference type="EMBL" id="BCS20486.1"/>
    </source>
</evidence>
<reference evidence="2" key="2">
    <citation type="submission" date="2021-02" db="EMBL/GenBank/DDBJ databases">
        <title>Aspergillus puulaauensis MK2 genome sequence.</title>
        <authorList>
            <person name="Futagami T."/>
            <person name="Mori K."/>
            <person name="Kadooka C."/>
            <person name="Tanaka T."/>
        </authorList>
    </citation>
    <scope>NUCLEOTIDE SEQUENCE</scope>
    <source>
        <strain evidence="2">MK2</strain>
    </source>
</reference>
<dbReference type="KEGG" id="apuu:APUU_20918S"/>
<keyword evidence="1" id="KW-0812">Transmembrane</keyword>
<gene>
    <name evidence="2" type="ORF">APUU_20918S</name>
</gene>
<sequence>MGEDIKLQPPAQAHTTAPLPYDYEAQQAYPVKNKIRTWEDTRREWKHGSKARVVQYYLAYFLIGLISGAIVGIIIGLVLRYT</sequence>
<dbReference type="RefSeq" id="XP_041552680.1">
    <property type="nucleotide sequence ID" value="XM_041699613.1"/>
</dbReference>
<evidence type="ECO:0000313" key="3">
    <source>
        <dbReference type="Proteomes" id="UP000654913"/>
    </source>
</evidence>
<protein>
    <submittedName>
        <fullName evidence="2">Uncharacterized protein</fullName>
    </submittedName>
</protein>
<keyword evidence="1" id="KW-1133">Transmembrane helix</keyword>
<dbReference type="Proteomes" id="UP000654913">
    <property type="component" value="Chromosome 2"/>
</dbReference>
<dbReference type="OrthoDB" id="4502749at2759"/>